<organism evidence="4 5">
    <name type="scientific">Fusobacterium animalis ATCC 51191</name>
    <dbReference type="NCBI Taxonomy" id="997347"/>
    <lineage>
        <taxon>Bacteria</taxon>
        <taxon>Fusobacteriati</taxon>
        <taxon>Fusobacteriota</taxon>
        <taxon>Fusobacteriia</taxon>
        <taxon>Fusobacteriales</taxon>
        <taxon>Fusobacteriaceae</taxon>
        <taxon>Fusobacterium</taxon>
    </lineage>
</organism>
<proteinExistence type="predicted"/>
<gene>
    <name evidence="4" type="ORF">HMPREF9094_1803</name>
</gene>
<evidence type="ECO:0000256" key="1">
    <source>
        <dbReference type="ARBA" id="ARBA00004613"/>
    </source>
</evidence>
<dbReference type="Proteomes" id="UP000005392">
    <property type="component" value="Unassembled WGS sequence"/>
</dbReference>
<evidence type="ECO:0000313" key="4">
    <source>
        <dbReference type="EMBL" id="EGQ79171.1"/>
    </source>
</evidence>
<dbReference type="GO" id="GO:0005576">
    <property type="term" value="C:extracellular region"/>
    <property type="evidence" value="ECO:0007669"/>
    <property type="project" value="UniProtKB-SubCell"/>
</dbReference>
<reference evidence="4 5" key="1">
    <citation type="submission" date="2011-05" db="EMBL/GenBank/DDBJ databases">
        <authorList>
            <person name="Muzny D."/>
            <person name="Qin X."/>
            <person name="Deng J."/>
            <person name="Jiang H."/>
            <person name="Liu Y."/>
            <person name="Qu J."/>
            <person name="Song X.-Z."/>
            <person name="Zhang L."/>
            <person name="Thornton R."/>
            <person name="Coyle M."/>
            <person name="Francisco L."/>
            <person name="Jackson L."/>
            <person name="Javaid M."/>
            <person name="Korchina V."/>
            <person name="Kovar C."/>
            <person name="Mata R."/>
            <person name="Mathew T."/>
            <person name="Ngo R."/>
            <person name="Nguyen L."/>
            <person name="Nguyen N."/>
            <person name="Okwuonu G."/>
            <person name="Ongeri F."/>
            <person name="Pham C."/>
            <person name="Simmons D."/>
            <person name="Wilczek-Boney K."/>
            <person name="Hale W."/>
            <person name="Jakkamsetti A."/>
            <person name="Pham P."/>
            <person name="Ruth R."/>
            <person name="San Lucas F."/>
            <person name="Warren J."/>
            <person name="Zhang J."/>
            <person name="Zhao Z."/>
            <person name="Zhou C."/>
            <person name="Zhu D."/>
            <person name="Lee S."/>
            <person name="Bess C."/>
            <person name="Blankenburg K."/>
            <person name="Forbes L."/>
            <person name="Fu Q."/>
            <person name="Gubbala S."/>
            <person name="Hirani K."/>
            <person name="Jayaseelan J.C."/>
            <person name="Lara F."/>
            <person name="Munidasa M."/>
            <person name="Palculict T."/>
            <person name="Patil S."/>
            <person name="Pu L.-L."/>
            <person name="Saada N."/>
            <person name="Tang L."/>
            <person name="Weissenberger G."/>
            <person name="Zhu Y."/>
            <person name="Hemphill L."/>
            <person name="Shang Y."/>
            <person name="Youmans B."/>
            <person name="Ayvaz T."/>
            <person name="Ross M."/>
            <person name="Santibanez J."/>
            <person name="Aqrawi P."/>
            <person name="Gross S."/>
            <person name="Joshi V."/>
            <person name="Fowler G."/>
            <person name="Nazareth L."/>
            <person name="Reid J."/>
            <person name="Worley K."/>
            <person name="Petrosino J."/>
            <person name="Highlander S."/>
            <person name="Gibbs R."/>
        </authorList>
    </citation>
    <scope>NUCLEOTIDE SEQUENCE [LARGE SCALE GENOMIC DNA]</scope>
    <source>
        <strain evidence="4 5">ATCC 51191</strain>
    </source>
</reference>
<sequence>STMTEVTKDEDTKTNVFVESQTIRYAVNPDSFKEDLQKARNEIHDIYHAVDSTVNPQGEEKRNVLQQLAETRQAKTIYNVVDSRLQIAENQEDIAKAFEGVSEDLGYKVKVIYIDPSNSPQLIGVDKDGNTYIKDGTAYVDKDTGIGYILINTTSPSNKTKAGVIGTIAEEQSHIIGKIEGRQKEVPDGSEKGLESLGRPTNDYFKNQYSKNDKVIGIISDGKDYSNVDFGENVGDASNPEDLKFKKYYREEVLPYDENYQNFLRNILSMGLDFSPLGTGKGITEGIVGYDTVTGEKLDLATRIIGAIPIANGIFKTGRRAIKFLKPAKKVETVLADGSKVVLNVDDTIKTANKAQEIISSSGTTKVIDKTTDITKASKNVEKVSDVSEDITKEVKIMDKSNDTGKIAKNTREM</sequence>
<evidence type="ECO:0000256" key="2">
    <source>
        <dbReference type="ARBA" id="ARBA00022525"/>
    </source>
</evidence>
<name>F9EPE8_9FUSO</name>
<dbReference type="PATRIC" id="fig|997347.4.peg.1670"/>
<evidence type="ECO:0000259" key="3">
    <source>
        <dbReference type="Pfam" id="PF14449"/>
    </source>
</evidence>
<keyword evidence="5" id="KW-1185">Reference proteome</keyword>
<feature type="non-terminal residue" evidence="4">
    <location>
        <position position="1"/>
    </location>
</feature>
<dbReference type="InterPro" id="IPR027797">
    <property type="entry name" value="PT-TG_dom"/>
</dbReference>
<dbReference type="Pfam" id="PF14449">
    <property type="entry name" value="PT-TG"/>
    <property type="match status" value="1"/>
</dbReference>
<dbReference type="HOGENOM" id="CLU_664840_0_0_0"/>
<accession>F9EPE8</accession>
<feature type="domain" description="Pre-toxin TG" evidence="3">
    <location>
        <begin position="265"/>
        <end position="331"/>
    </location>
</feature>
<dbReference type="EMBL" id="AFQD01000306">
    <property type="protein sequence ID" value="EGQ79171.1"/>
    <property type="molecule type" value="Genomic_DNA"/>
</dbReference>
<comment type="caution">
    <text evidence="4">The sequence shown here is derived from an EMBL/GenBank/DDBJ whole genome shotgun (WGS) entry which is preliminary data.</text>
</comment>
<keyword evidence="2" id="KW-0964">Secreted</keyword>
<protein>
    <recommendedName>
        <fullName evidence="3">Pre-toxin TG domain-containing protein</fullName>
    </recommendedName>
</protein>
<evidence type="ECO:0000313" key="5">
    <source>
        <dbReference type="Proteomes" id="UP000005392"/>
    </source>
</evidence>
<dbReference type="AlphaFoldDB" id="F9EPE8"/>
<comment type="subcellular location">
    <subcellularLocation>
        <location evidence="1">Secreted</location>
    </subcellularLocation>
</comment>